<dbReference type="EMBL" id="CAJNBJ010000021">
    <property type="protein sequence ID" value="CAE6800443.1"/>
    <property type="molecule type" value="Genomic_DNA"/>
</dbReference>
<comment type="subcellular location">
    <subcellularLocation>
        <location evidence="2">Cell membrane</location>
        <topology evidence="2">Lipid-anchor</topology>
    </subcellularLocation>
</comment>
<dbReference type="Gene3D" id="1.20.1600.10">
    <property type="entry name" value="Outer membrane efflux proteins (OEP)"/>
    <property type="match status" value="1"/>
</dbReference>
<dbReference type="Pfam" id="PF02321">
    <property type="entry name" value="OEP"/>
    <property type="match status" value="2"/>
</dbReference>
<dbReference type="Gene3D" id="2.20.200.10">
    <property type="entry name" value="Outer membrane efflux proteins (OEP)"/>
    <property type="match status" value="1"/>
</dbReference>
<dbReference type="NCBIfam" id="TIGR01845">
    <property type="entry name" value="outer_NodT"/>
    <property type="match status" value="1"/>
</dbReference>
<dbReference type="PANTHER" id="PTHR30203">
    <property type="entry name" value="OUTER MEMBRANE CATION EFFLUX PROTEIN"/>
    <property type="match status" value="1"/>
</dbReference>
<comment type="similarity">
    <text evidence="1 2">Belongs to the outer membrane factor (OMF) (TC 1.B.17) family.</text>
</comment>
<keyword evidence="2" id="KW-0449">Lipoprotein</keyword>
<evidence type="ECO:0000313" key="3">
    <source>
        <dbReference type="EMBL" id="CAE6800443.1"/>
    </source>
</evidence>
<comment type="caution">
    <text evidence="3">The sequence shown here is derived from an EMBL/GenBank/DDBJ whole genome shotgun (WGS) entry which is preliminary data.</text>
</comment>
<dbReference type="PANTHER" id="PTHR30203:SF33">
    <property type="entry name" value="BLR4455 PROTEIN"/>
    <property type="match status" value="1"/>
</dbReference>
<keyword evidence="2" id="KW-0472">Membrane</keyword>
<dbReference type="SUPFAM" id="SSF56954">
    <property type="entry name" value="Outer membrane efflux proteins (OEP)"/>
    <property type="match status" value="1"/>
</dbReference>
<evidence type="ECO:0000313" key="4">
    <source>
        <dbReference type="Proteomes" id="UP000675880"/>
    </source>
</evidence>
<dbReference type="InterPro" id="IPR010131">
    <property type="entry name" value="MdtP/NodT-like"/>
</dbReference>
<dbReference type="Proteomes" id="UP000675880">
    <property type="component" value="Unassembled WGS sequence"/>
</dbReference>
<organism evidence="3 4">
    <name type="scientific">Nitrospira defluvii</name>
    <dbReference type="NCBI Taxonomy" id="330214"/>
    <lineage>
        <taxon>Bacteria</taxon>
        <taxon>Pseudomonadati</taxon>
        <taxon>Nitrospirota</taxon>
        <taxon>Nitrospiria</taxon>
        <taxon>Nitrospirales</taxon>
        <taxon>Nitrospiraceae</taxon>
        <taxon>Nitrospira</taxon>
    </lineage>
</organism>
<proteinExistence type="inferred from homology"/>
<dbReference type="InterPro" id="IPR003423">
    <property type="entry name" value="OMP_efflux"/>
</dbReference>
<protein>
    <submittedName>
        <fullName evidence="3">Secretion protein</fullName>
    </submittedName>
</protein>
<dbReference type="RefSeq" id="WP_213044207.1">
    <property type="nucleotide sequence ID" value="NZ_CAJNBJ010000021.1"/>
</dbReference>
<evidence type="ECO:0000256" key="1">
    <source>
        <dbReference type="ARBA" id="ARBA00007613"/>
    </source>
</evidence>
<sequence length="544" mass="60232">MIDLRLQARRNAAGRTDLMRWFGLVLVCIQVTACGTDWLPHVDLSPPYQPPQYVVPASWHGETPFVEAAPSDAELRPDWWKLYDDPVLNNLIEQAMAANPDLQAAAERFVQARDVMMQVRSRRIPQIGLGGKLGDSQNHVDPLRVPGDLPVGGTVEAGAGLASWEPDFWSAIRNATRIEIYRAEERAADWGLARLSLQAEVAANYFTLRGFDAQSAIYKQSIDLYRSSLKLVNAQFAGAIASALDVARVESLLFSTETKYAQIQGQRQVTEQAIAILLNVAPAGFTIDPIDDLRVARFTIPRSLPSTLLERRPDIAGMERRMAEANRAIGIARAAFFPDVRLSADGGILGAGFDIAKLTAAMWSYGATVALPVFQGGYRRAQLQRTWSAYRETEDRYRSTVLNAFREVENNLSLSNQLTMAANRQDAAVGANLKAQNLTMELYQGGLASSLELIYAQVQTLTARIDSVQIKAELLRSTVGLLRALGGGWNRRQLPNDEEIQPFGTFQYTHLDKPPSVRGIDVNADNNWVHNDLTTRPVPLRPRP</sequence>
<evidence type="ECO:0000256" key="2">
    <source>
        <dbReference type="RuleBase" id="RU362097"/>
    </source>
</evidence>
<keyword evidence="4" id="KW-1185">Reference proteome</keyword>
<reference evidence="3 4" key="1">
    <citation type="submission" date="2021-02" db="EMBL/GenBank/DDBJ databases">
        <authorList>
            <person name="Han P."/>
        </authorList>
    </citation>
    <scope>NUCLEOTIDE SEQUENCE [LARGE SCALE GENOMIC DNA]</scope>
    <source>
        <strain evidence="3">Candidatus Nitrospira sp. ZN2</strain>
    </source>
</reference>
<name>A0ABM8SBY1_9BACT</name>
<keyword evidence="2" id="KW-0812">Transmembrane</keyword>
<accession>A0ABM8SBY1</accession>
<gene>
    <name evidence="3" type="ORF">NSPZN2_80037</name>
</gene>
<keyword evidence="2" id="KW-0564">Palmitate</keyword>
<keyword evidence="2" id="KW-1134">Transmembrane beta strand</keyword>